<evidence type="ECO:0000256" key="2">
    <source>
        <dbReference type="SAM" id="MobiDB-lite"/>
    </source>
</evidence>
<dbReference type="Proteomes" id="UP000190449">
    <property type="component" value="Unassembled WGS sequence"/>
</dbReference>
<gene>
    <name evidence="3" type="ORF">SAMN02745108_02323</name>
</gene>
<proteinExistence type="predicted"/>
<keyword evidence="1" id="KW-0802">TPR repeat</keyword>
<sequence>TLDLDTDVSQSFDSLFGKESDDVPVESLELPTASTESPAETAPAASSDTLDLDTDVSQSFDSLFGKDSDDLPLEDATTSTRTLAEIYFGQGVYEEAIRIYKDLIRKSPDDASLQKRLAEIEKARNDKSNFG</sequence>
<dbReference type="STRING" id="28122.SAMN02745108_02323"/>
<organism evidence="3 4">
    <name type="scientific">Fibrobacter intestinalis</name>
    <dbReference type="NCBI Taxonomy" id="28122"/>
    <lineage>
        <taxon>Bacteria</taxon>
        <taxon>Pseudomonadati</taxon>
        <taxon>Fibrobacterota</taxon>
        <taxon>Fibrobacteria</taxon>
        <taxon>Fibrobacterales</taxon>
        <taxon>Fibrobacteraceae</taxon>
        <taxon>Fibrobacter</taxon>
    </lineage>
</organism>
<feature type="repeat" description="TPR" evidence="1">
    <location>
        <begin position="77"/>
        <end position="110"/>
    </location>
</feature>
<dbReference type="Pfam" id="PF13428">
    <property type="entry name" value="TPR_14"/>
    <property type="match status" value="1"/>
</dbReference>
<evidence type="ECO:0000313" key="3">
    <source>
        <dbReference type="EMBL" id="SKA04243.1"/>
    </source>
</evidence>
<protein>
    <submittedName>
        <fullName evidence="3">Tetratricopeptide repeat-containing protein</fullName>
    </submittedName>
</protein>
<feature type="compositionally biased region" description="Low complexity" evidence="2">
    <location>
        <begin position="31"/>
        <end position="49"/>
    </location>
</feature>
<reference evidence="3 4" key="1">
    <citation type="submission" date="2017-02" db="EMBL/GenBank/DDBJ databases">
        <authorList>
            <person name="Peterson S.W."/>
        </authorList>
    </citation>
    <scope>NUCLEOTIDE SEQUENCE [LARGE SCALE GENOMIC DNA]</scope>
    <source>
        <strain evidence="3 4">ATCC 43854</strain>
    </source>
</reference>
<feature type="region of interest" description="Disordered" evidence="2">
    <location>
        <begin position="13"/>
        <end position="52"/>
    </location>
</feature>
<accession>A0A1T4QKC7</accession>
<feature type="non-terminal residue" evidence="3">
    <location>
        <position position="1"/>
    </location>
</feature>
<evidence type="ECO:0000256" key="1">
    <source>
        <dbReference type="PROSITE-ProRule" id="PRU00339"/>
    </source>
</evidence>
<evidence type="ECO:0000313" key="4">
    <source>
        <dbReference type="Proteomes" id="UP000190449"/>
    </source>
</evidence>
<dbReference type="AlphaFoldDB" id="A0A1T4QKC7"/>
<dbReference type="InterPro" id="IPR019734">
    <property type="entry name" value="TPR_rpt"/>
</dbReference>
<dbReference type="EMBL" id="FUWU01000049">
    <property type="protein sequence ID" value="SKA04243.1"/>
    <property type="molecule type" value="Genomic_DNA"/>
</dbReference>
<dbReference type="SUPFAM" id="SSF48452">
    <property type="entry name" value="TPR-like"/>
    <property type="match status" value="1"/>
</dbReference>
<dbReference type="RefSeq" id="WP_144319695.1">
    <property type="nucleotide sequence ID" value="NZ_FUWU01000049.1"/>
</dbReference>
<name>A0A1T4QKC7_9BACT</name>
<dbReference type="PROSITE" id="PS50005">
    <property type="entry name" value="TPR"/>
    <property type="match status" value="1"/>
</dbReference>
<dbReference type="InterPro" id="IPR011990">
    <property type="entry name" value="TPR-like_helical_dom_sf"/>
</dbReference>
<dbReference type="Gene3D" id="1.25.40.10">
    <property type="entry name" value="Tetratricopeptide repeat domain"/>
    <property type="match status" value="1"/>
</dbReference>